<dbReference type="Gene3D" id="2.20.25.30">
    <property type="match status" value="1"/>
</dbReference>
<reference evidence="13" key="1">
    <citation type="submission" date="2022-11" db="UniProtKB">
        <authorList>
            <consortium name="WormBaseParasite"/>
        </authorList>
    </citation>
    <scope>IDENTIFICATION</scope>
</reference>
<proteinExistence type="inferred from homology"/>
<keyword evidence="3" id="KW-0479">Metal-binding</keyword>
<dbReference type="FunFam" id="2.20.25.30:FF:000001">
    <property type="entry name" value="Ribosomal protein L37"/>
    <property type="match status" value="1"/>
</dbReference>
<dbReference type="PANTHER" id="PTHR10768">
    <property type="entry name" value="60S RIBOSOMAL PROTEIN L37"/>
    <property type="match status" value="1"/>
</dbReference>
<dbReference type="AlphaFoldDB" id="A0A915CPN7"/>
<organism evidence="12 13">
    <name type="scientific">Ditylenchus dipsaci</name>
    <dbReference type="NCBI Taxonomy" id="166011"/>
    <lineage>
        <taxon>Eukaryota</taxon>
        <taxon>Metazoa</taxon>
        <taxon>Ecdysozoa</taxon>
        <taxon>Nematoda</taxon>
        <taxon>Chromadorea</taxon>
        <taxon>Rhabditida</taxon>
        <taxon>Tylenchina</taxon>
        <taxon>Tylenchomorpha</taxon>
        <taxon>Sphaerularioidea</taxon>
        <taxon>Anguinidae</taxon>
        <taxon>Anguininae</taxon>
        <taxon>Ditylenchus</taxon>
    </lineage>
</organism>
<comment type="function">
    <text evidence="1">Binds to the 23S rRNA.</text>
</comment>
<evidence type="ECO:0000313" key="13">
    <source>
        <dbReference type="WBParaSite" id="jg11314"/>
    </source>
</evidence>
<accession>A0A915CPN7</accession>
<keyword evidence="11" id="KW-0472">Membrane</keyword>
<dbReference type="InterPro" id="IPR018267">
    <property type="entry name" value="Ribosomal_eL37_CS"/>
</dbReference>
<evidence type="ECO:0000256" key="4">
    <source>
        <dbReference type="ARBA" id="ARBA00022730"/>
    </source>
</evidence>
<keyword evidence="11" id="KW-1133">Transmembrane helix</keyword>
<name>A0A915CPN7_9BILA</name>
<comment type="similarity">
    <text evidence="2">Belongs to the eukaryotic ribosomal protein eL37 family.</text>
</comment>
<dbReference type="GO" id="GO:0022625">
    <property type="term" value="C:cytosolic large ribosomal subunit"/>
    <property type="evidence" value="ECO:0007669"/>
    <property type="project" value="TreeGrafter"/>
</dbReference>
<evidence type="ECO:0000313" key="12">
    <source>
        <dbReference type="Proteomes" id="UP000887574"/>
    </source>
</evidence>
<keyword evidence="11" id="KW-0812">Transmembrane</keyword>
<evidence type="ECO:0000256" key="11">
    <source>
        <dbReference type="SAM" id="Phobius"/>
    </source>
</evidence>
<dbReference type="SUPFAM" id="SSF57829">
    <property type="entry name" value="Zn-binding ribosomal proteins"/>
    <property type="match status" value="1"/>
</dbReference>
<dbReference type="PROSITE" id="PS01077">
    <property type="entry name" value="RIBOSOMAL_L37E"/>
    <property type="match status" value="1"/>
</dbReference>
<evidence type="ECO:0000256" key="9">
    <source>
        <dbReference type="ARBA" id="ARBA00023274"/>
    </source>
</evidence>
<dbReference type="InterPro" id="IPR011331">
    <property type="entry name" value="Ribosomal_eL37/eL43"/>
</dbReference>
<dbReference type="GO" id="GO:0006412">
    <property type="term" value="P:translation"/>
    <property type="evidence" value="ECO:0007669"/>
    <property type="project" value="InterPro"/>
</dbReference>
<keyword evidence="12" id="KW-1185">Reference proteome</keyword>
<dbReference type="InterPro" id="IPR011332">
    <property type="entry name" value="Ribosomal_zn-bd"/>
</dbReference>
<feature type="compositionally biased region" description="Polar residues" evidence="10">
    <location>
        <begin position="47"/>
        <end position="69"/>
    </location>
</feature>
<keyword evidence="9" id="KW-0687">Ribonucleoprotein</keyword>
<dbReference type="GO" id="GO:0008270">
    <property type="term" value="F:zinc ion binding"/>
    <property type="evidence" value="ECO:0007669"/>
    <property type="project" value="UniProtKB-KW"/>
</dbReference>
<keyword evidence="7" id="KW-0694">RNA-binding</keyword>
<sequence>MQVPEHIYVAGDERSKTMQHMVAAPPMMVPEKITVAKPESYGRHSPTIGSPMNNVSKPGTPAKSHSQVEYSSQNSVAVDENPLREIKNIRRQLGRLSTRVMELEDENIRRHSRDRGFWFSLGIGGVLIALFSCVICQNDQGTTSFGKRHNKTHTLCRRCGRSSYHIQKHTCSSCAYPAARKRTYQWSVKSIRRRTTGTGRMRYLKIVHRRFRNGFREGTTAKNKRGIHGMISCKQELNMSSLPSDLPAGAKNFVKIGDVRAAIQASSNPEKFQLDLLILMQLLLKKLKLSNGCFRSML</sequence>
<evidence type="ECO:0000256" key="10">
    <source>
        <dbReference type="SAM" id="MobiDB-lite"/>
    </source>
</evidence>
<evidence type="ECO:0000256" key="3">
    <source>
        <dbReference type="ARBA" id="ARBA00022723"/>
    </source>
</evidence>
<evidence type="ECO:0000256" key="7">
    <source>
        <dbReference type="ARBA" id="ARBA00022884"/>
    </source>
</evidence>
<feature type="region of interest" description="Disordered" evidence="10">
    <location>
        <begin position="39"/>
        <end position="69"/>
    </location>
</feature>
<evidence type="ECO:0000256" key="5">
    <source>
        <dbReference type="ARBA" id="ARBA00022771"/>
    </source>
</evidence>
<keyword evidence="8" id="KW-0689">Ribosomal protein</keyword>
<evidence type="ECO:0000256" key="2">
    <source>
        <dbReference type="ARBA" id="ARBA00009805"/>
    </source>
</evidence>
<dbReference type="Pfam" id="PF01907">
    <property type="entry name" value="Ribosomal_L37e"/>
    <property type="match status" value="1"/>
</dbReference>
<dbReference type="GO" id="GO:0003735">
    <property type="term" value="F:structural constituent of ribosome"/>
    <property type="evidence" value="ECO:0007669"/>
    <property type="project" value="InterPro"/>
</dbReference>
<dbReference type="PANTHER" id="PTHR10768:SF0">
    <property type="entry name" value="RIBOSOMAL PROTEIN L37"/>
    <property type="match status" value="1"/>
</dbReference>
<dbReference type="Proteomes" id="UP000887574">
    <property type="component" value="Unplaced"/>
</dbReference>
<keyword evidence="4" id="KW-0699">rRNA-binding</keyword>
<dbReference type="InterPro" id="IPR001569">
    <property type="entry name" value="Ribosomal_eL37"/>
</dbReference>
<keyword evidence="5" id="KW-0863">Zinc-finger</keyword>
<dbReference type="WBParaSite" id="jg11314">
    <property type="protein sequence ID" value="jg11314"/>
    <property type="gene ID" value="jg11314"/>
</dbReference>
<evidence type="ECO:0000256" key="8">
    <source>
        <dbReference type="ARBA" id="ARBA00022980"/>
    </source>
</evidence>
<feature type="transmembrane region" description="Helical" evidence="11">
    <location>
        <begin position="117"/>
        <end position="135"/>
    </location>
</feature>
<evidence type="ECO:0000256" key="1">
    <source>
        <dbReference type="ARBA" id="ARBA00003058"/>
    </source>
</evidence>
<protein>
    <submittedName>
        <fullName evidence="13">60S ribosomal protein L37</fullName>
    </submittedName>
</protein>
<keyword evidence="6" id="KW-0862">Zinc</keyword>
<evidence type="ECO:0000256" key="6">
    <source>
        <dbReference type="ARBA" id="ARBA00022833"/>
    </source>
</evidence>
<dbReference type="GO" id="GO:0019843">
    <property type="term" value="F:rRNA binding"/>
    <property type="evidence" value="ECO:0007669"/>
    <property type="project" value="UniProtKB-KW"/>
</dbReference>